<keyword evidence="2" id="KW-1133">Transmembrane helix</keyword>
<evidence type="ECO:0000313" key="4">
    <source>
        <dbReference type="Proteomes" id="UP000326912"/>
    </source>
</evidence>
<feature type="compositionally biased region" description="Basic residues" evidence="1">
    <location>
        <begin position="323"/>
        <end position="332"/>
    </location>
</feature>
<evidence type="ECO:0000256" key="2">
    <source>
        <dbReference type="SAM" id="Phobius"/>
    </source>
</evidence>
<organism evidence="3 4">
    <name type="scientific">Dictyobacter vulcani</name>
    <dbReference type="NCBI Taxonomy" id="2607529"/>
    <lineage>
        <taxon>Bacteria</taxon>
        <taxon>Bacillati</taxon>
        <taxon>Chloroflexota</taxon>
        <taxon>Ktedonobacteria</taxon>
        <taxon>Ktedonobacterales</taxon>
        <taxon>Dictyobacteraceae</taxon>
        <taxon>Dictyobacter</taxon>
    </lineage>
</organism>
<evidence type="ECO:0000256" key="1">
    <source>
        <dbReference type="SAM" id="MobiDB-lite"/>
    </source>
</evidence>
<dbReference type="Proteomes" id="UP000326912">
    <property type="component" value="Unassembled WGS sequence"/>
</dbReference>
<keyword evidence="2" id="KW-0472">Membrane</keyword>
<accession>A0A5J4KGX6</accession>
<dbReference type="AlphaFoldDB" id="A0A5J4KGX6"/>
<gene>
    <name evidence="3" type="ORF">KDW_09670</name>
</gene>
<dbReference type="PRINTS" id="PR00929">
    <property type="entry name" value="ATHOOK"/>
</dbReference>
<evidence type="ECO:0008006" key="5">
    <source>
        <dbReference type="Google" id="ProtNLM"/>
    </source>
</evidence>
<keyword evidence="4" id="KW-1185">Reference proteome</keyword>
<dbReference type="GO" id="GO:0003677">
    <property type="term" value="F:DNA binding"/>
    <property type="evidence" value="ECO:0007669"/>
    <property type="project" value="InterPro"/>
</dbReference>
<feature type="transmembrane region" description="Helical" evidence="2">
    <location>
        <begin position="36"/>
        <end position="54"/>
    </location>
</feature>
<protein>
    <recommendedName>
        <fullName evidence="5">DDE domain-containing protein</fullName>
    </recommendedName>
</protein>
<evidence type="ECO:0000313" key="3">
    <source>
        <dbReference type="EMBL" id="GER86805.1"/>
    </source>
</evidence>
<keyword evidence="2" id="KW-0812">Transmembrane</keyword>
<proteinExistence type="predicted"/>
<feature type="region of interest" description="Disordered" evidence="1">
    <location>
        <begin position="322"/>
        <end position="365"/>
    </location>
</feature>
<sequence>MVHDRQRERYRCKVCKKTFTSRTGTMFEGLRKPTELIVIVVTLLAYGCPVQAIVKAFRLDERTIANWRDRSGAHCQRVHEQMMQQADLTLSHVQADEIRVKGRKKVIWMALAMLVPTRLWLAGVVQPTRDTPLADRLFEQVRQWTKHISAILVCVDGWPAYPHSIERAFRSKIKRTAGRGRCCLEMWSGLVIGQVIKRQYKHRVVEVERRLLRGDPHQAQKLLQTTPGCTILNTAYIERLNGTMRERLAQLTRKCRHAACRLESLHHGMYLLGVTYNLCWSHQQLSTNQQQISPAMASGLTDHLWSIVELLTYKVVPEPWHEPKKRGRKRIKPLPDPNQSKRPRGRPRLRPLPDPNQPKRPRGRPRKVILSSSTVVWLYRKYASFRFYIF</sequence>
<comment type="caution">
    <text evidence="3">The sequence shown here is derived from an EMBL/GenBank/DDBJ whole genome shotgun (WGS) entry which is preliminary data.</text>
</comment>
<reference evidence="3 4" key="1">
    <citation type="submission" date="2019-10" db="EMBL/GenBank/DDBJ databases">
        <title>Dictyobacter vulcani sp. nov., within the class Ktedonobacteria, isolated from soil of volcanic Mt. Zao.</title>
        <authorList>
            <person name="Zheng Y."/>
            <person name="Wang C.M."/>
            <person name="Sakai Y."/>
            <person name="Abe K."/>
            <person name="Yokota A."/>
            <person name="Yabe S."/>
        </authorList>
    </citation>
    <scope>NUCLEOTIDE SEQUENCE [LARGE SCALE GENOMIC DNA]</scope>
    <source>
        <strain evidence="3 4">W12</strain>
    </source>
</reference>
<dbReference type="EMBL" id="BKZW01000001">
    <property type="protein sequence ID" value="GER86805.1"/>
    <property type="molecule type" value="Genomic_DNA"/>
</dbReference>
<dbReference type="SMART" id="SM00384">
    <property type="entry name" value="AT_hook"/>
    <property type="match status" value="2"/>
</dbReference>
<dbReference type="InterPro" id="IPR017956">
    <property type="entry name" value="AT_hook_DNA-bd_motif"/>
</dbReference>
<name>A0A5J4KGX6_9CHLR</name>
<dbReference type="RefSeq" id="WP_151754879.1">
    <property type="nucleotide sequence ID" value="NZ_BKZW01000001.1"/>
</dbReference>